<dbReference type="GO" id="GO:0006952">
    <property type="term" value="P:defense response"/>
    <property type="evidence" value="ECO:0007669"/>
    <property type="project" value="UniProtKB-KW"/>
</dbReference>
<reference evidence="2 3" key="1">
    <citation type="submission" date="2024-03" db="EMBL/GenBank/DDBJ databases">
        <authorList>
            <person name="Martinez-Hernandez J."/>
        </authorList>
    </citation>
    <scope>NUCLEOTIDE SEQUENCE [LARGE SCALE GENOMIC DNA]</scope>
</reference>
<name>A0AAV1WWW0_LUPLU</name>
<dbReference type="EMBL" id="CAXHTB010000010">
    <property type="protein sequence ID" value="CAL0313900.1"/>
    <property type="molecule type" value="Genomic_DNA"/>
</dbReference>
<dbReference type="PANTHER" id="PTHR36766:SF3">
    <property type="entry name" value="RPW8 DOMAIN-CONTAINING PROTEIN"/>
    <property type="match status" value="1"/>
</dbReference>
<evidence type="ECO:0000256" key="1">
    <source>
        <dbReference type="ARBA" id="ARBA00022821"/>
    </source>
</evidence>
<dbReference type="PANTHER" id="PTHR36766">
    <property type="entry name" value="PLANT BROAD-SPECTRUM MILDEW RESISTANCE PROTEIN RPW8"/>
    <property type="match status" value="1"/>
</dbReference>
<keyword evidence="1" id="KW-0611">Plant defense</keyword>
<evidence type="ECO:0000313" key="2">
    <source>
        <dbReference type="EMBL" id="CAL0313900.1"/>
    </source>
</evidence>
<gene>
    <name evidence="2" type="ORF">LLUT_LOCUS14960</name>
</gene>
<organism evidence="2 3">
    <name type="scientific">Lupinus luteus</name>
    <name type="common">European yellow lupine</name>
    <dbReference type="NCBI Taxonomy" id="3873"/>
    <lineage>
        <taxon>Eukaryota</taxon>
        <taxon>Viridiplantae</taxon>
        <taxon>Streptophyta</taxon>
        <taxon>Embryophyta</taxon>
        <taxon>Tracheophyta</taxon>
        <taxon>Spermatophyta</taxon>
        <taxon>Magnoliopsida</taxon>
        <taxon>eudicotyledons</taxon>
        <taxon>Gunneridae</taxon>
        <taxon>Pentapetalae</taxon>
        <taxon>rosids</taxon>
        <taxon>fabids</taxon>
        <taxon>Fabales</taxon>
        <taxon>Fabaceae</taxon>
        <taxon>Papilionoideae</taxon>
        <taxon>50 kb inversion clade</taxon>
        <taxon>genistoids sensu lato</taxon>
        <taxon>core genistoids</taxon>
        <taxon>Genisteae</taxon>
        <taxon>Lupinus</taxon>
    </lineage>
</organism>
<dbReference type="InterPro" id="IPR032675">
    <property type="entry name" value="LRR_dom_sf"/>
</dbReference>
<accession>A0AAV1WWW0</accession>
<dbReference type="SUPFAM" id="SSF52058">
    <property type="entry name" value="L domain-like"/>
    <property type="match status" value="1"/>
</dbReference>
<dbReference type="Gene3D" id="3.80.10.10">
    <property type="entry name" value="Ribonuclease Inhibitor"/>
    <property type="match status" value="1"/>
</dbReference>
<dbReference type="Proteomes" id="UP001497480">
    <property type="component" value="Unassembled WGS sequence"/>
</dbReference>
<dbReference type="AlphaFoldDB" id="A0AAV1WWW0"/>
<evidence type="ECO:0000313" key="3">
    <source>
        <dbReference type="Proteomes" id="UP001497480"/>
    </source>
</evidence>
<dbReference type="Pfam" id="PF00560">
    <property type="entry name" value="LRR_1"/>
    <property type="match status" value="1"/>
</dbReference>
<sequence length="322" mass="36927">MQHDLLREIAIHQAREEPYEQRKRLIFEINENNWPLQNQQEAVACTLSISTDEMGTPDWCSMLPAEVFEVLVLNLRTKEYTLPEFMEKMSKLKVLIITNYDDFSFSELYNFEILSSVSTLKRIRLQEVSVPLLGNLNNLRKLSLYMCDTRQLFQNDTIPISDALPNLEELSIDYSIDLVELPAELCKITTLKKLSITKCGKFSILPREIGNLVNLEMLRLSSCSVLGELPSSIGMLDKLGYLDISYCYSLPSLPEEIGELGNLRKLHMTGCTWCKLPMSVIKLEHLRSLICDEETAAFWEDFKLSLPNLEIKESGIDVPMFT</sequence>
<protein>
    <recommendedName>
        <fullName evidence="4">Disease resistance protein</fullName>
    </recommendedName>
</protein>
<evidence type="ECO:0008006" key="4">
    <source>
        <dbReference type="Google" id="ProtNLM"/>
    </source>
</evidence>
<dbReference type="InterPro" id="IPR001611">
    <property type="entry name" value="Leu-rich_rpt"/>
</dbReference>
<proteinExistence type="predicted"/>
<keyword evidence="3" id="KW-1185">Reference proteome</keyword>
<comment type="caution">
    <text evidence="2">The sequence shown here is derived from an EMBL/GenBank/DDBJ whole genome shotgun (WGS) entry which is preliminary data.</text>
</comment>